<evidence type="ECO:0008006" key="5">
    <source>
        <dbReference type="Google" id="ProtNLM"/>
    </source>
</evidence>
<proteinExistence type="predicted"/>
<evidence type="ECO:0000256" key="1">
    <source>
        <dbReference type="SAM" id="MobiDB-lite"/>
    </source>
</evidence>
<evidence type="ECO:0000313" key="4">
    <source>
        <dbReference type="Proteomes" id="UP000001494"/>
    </source>
</evidence>
<gene>
    <name evidence="3" type="ordered locus">Zmob_0092</name>
</gene>
<sequence length="147" mass="16311" precursor="true">MKRLLLFAPFLLAAHAADSDHLAEGQWESLFQIESSSTDGKKQHQQTAPIYPPSRCVKGSETAPMAFFSHPEDPDCKTVSLKAEKGKIRLTRLCQSASNPMATIEAKGHYDPHHYSMTFLMWNMFDGVRIAVKGHITGSHQGLCPSQ</sequence>
<dbReference type="Pfam" id="PF12276">
    <property type="entry name" value="DUF3617"/>
    <property type="match status" value="1"/>
</dbReference>
<feature type="region of interest" description="Disordered" evidence="1">
    <location>
        <begin position="34"/>
        <end position="55"/>
    </location>
</feature>
<dbReference type="Proteomes" id="UP000001494">
    <property type="component" value="Chromosome"/>
</dbReference>
<organism evidence="3 4">
    <name type="scientific">Zymomonas mobilis subsp. mobilis (strain ATCC 10988 / DSM 424 / LMG 404 / NCIMB 8938 / NRRL B-806 / ZM1)</name>
    <dbReference type="NCBI Taxonomy" id="555217"/>
    <lineage>
        <taxon>Bacteria</taxon>
        <taxon>Pseudomonadati</taxon>
        <taxon>Pseudomonadota</taxon>
        <taxon>Alphaproteobacteria</taxon>
        <taxon>Sphingomonadales</taxon>
        <taxon>Zymomonadaceae</taxon>
        <taxon>Zymomonas</taxon>
    </lineage>
</organism>
<reference evidence="3 4" key="1">
    <citation type="journal article" date="2011" name="J. Bacteriol.">
        <title>Genome sequence of the ethanol-producing Zymomonas mobilis subsp. mobilis lectotype strain ATCC 10988.</title>
        <authorList>
            <person name="Pappas K.M."/>
            <person name="Kouvelis V.N."/>
            <person name="Saunders E."/>
            <person name="Brettin T.S."/>
            <person name="Bruce D."/>
            <person name="Detter C."/>
            <person name="Balakireva M."/>
            <person name="Han C.S."/>
            <person name="Savvakis G."/>
            <person name="Kyrpides N.C."/>
            <person name="Typas M.A."/>
        </authorList>
    </citation>
    <scope>NUCLEOTIDE SEQUENCE [LARGE SCALE GENOMIC DNA]</scope>
    <source>
        <strain evidence="4">ATCC 10988 / DSM 424 / CCUG 17860 / LMG 404 / NCIMB 8938 / NRRL B-806 / ZM1</strain>
    </source>
</reference>
<accession>A0A0H3FVZ7</accession>
<dbReference type="EMBL" id="CP002850">
    <property type="protein sequence ID" value="AEH61945.1"/>
    <property type="molecule type" value="Genomic_DNA"/>
</dbReference>
<feature type="signal peptide" evidence="2">
    <location>
        <begin position="1"/>
        <end position="16"/>
    </location>
</feature>
<dbReference type="HOGENOM" id="CLU_1634770_0_0_5"/>
<dbReference type="InterPro" id="IPR022061">
    <property type="entry name" value="DUF3617"/>
</dbReference>
<dbReference type="RefSeq" id="WP_014500325.1">
    <property type="nucleotide sequence ID" value="NC_017262.1"/>
</dbReference>
<evidence type="ECO:0000313" key="3">
    <source>
        <dbReference type="EMBL" id="AEH61945.1"/>
    </source>
</evidence>
<evidence type="ECO:0000256" key="2">
    <source>
        <dbReference type="SAM" id="SignalP"/>
    </source>
</evidence>
<protein>
    <recommendedName>
        <fullName evidence="5">DUF3617 family protein</fullName>
    </recommendedName>
</protein>
<dbReference type="KEGG" id="zmm:Zmob_0092"/>
<keyword evidence="2" id="KW-0732">Signal</keyword>
<feature type="chain" id="PRO_5002609718" description="DUF3617 family protein" evidence="2">
    <location>
        <begin position="17"/>
        <end position="147"/>
    </location>
</feature>
<name>A0A0H3FVZ7_ZYMMA</name>
<dbReference type="AlphaFoldDB" id="A0A0H3FVZ7"/>